<proteinExistence type="predicted"/>
<protein>
    <submittedName>
        <fullName evidence="3">Uncharacterized protein</fullName>
    </submittedName>
</protein>
<keyword evidence="2" id="KW-1133">Transmembrane helix</keyword>
<feature type="region of interest" description="Disordered" evidence="1">
    <location>
        <begin position="317"/>
        <end position="336"/>
    </location>
</feature>
<dbReference type="EMBL" id="JAHJDP010000032">
    <property type="protein sequence ID" value="MBU2690556.1"/>
    <property type="molecule type" value="Genomic_DNA"/>
</dbReference>
<feature type="transmembrane region" description="Helical" evidence="2">
    <location>
        <begin position="167"/>
        <end position="187"/>
    </location>
</feature>
<sequence>MRRFLAGILPIIFALIMGLTSCARETPTEEGQGQWRLQWEAIPQDSLTLGDPFHIRLSGALPAGSRLLASPFESVPAPFALRKGSAPKERNLGDSLTYYSQSVELAAFEPGHHRLGPLPVAYLLGADSLLLWSDTLAISIARVINDSQQVADLRDIKPPLPMKRSRLLWIVMGGVLLLAAAAAYYLLRRRRGQMGTLARPALPPLEEFDLGLVKLQADRFPEKGEWGLYTLRLSWLVRRYMERRYQKPILEMTTAEIRRWTRQEAFDLKLGNRLLNWLGVGDQIKFAGAVPTLAECGNLMNEGREIVHRIHESTLSDAESDGLKGDGAASAAGKEG</sequence>
<reference evidence="3" key="1">
    <citation type="submission" date="2021-05" db="EMBL/GenBank/DDBJ databases">
        <title>Energy efficiency and biological interactions define the core microbiome of deep oligotrophic groundwater.</title>
        <authorList>
            <person name="Mehrshad M."/>
            <person name="Lopez-Fernandez M."/>
            <person name="Bell E."/>
            <person name="Bernier-Latmani R."/>
            <person name="Bertilsson S."/>
            <person name="Dopson M."/>
        </authorList>
    </citation>
    <scope>NUCLEOTIDE SEQUENCE</scope>
    <source>
        <strain evidence="3">Modern_marine.mb.64</strain>
    </source>
</reference>
<comment type="caution">
    <text evidence="3">The sequence shown here is derived from an EMBL/GenBank/DDBJ whole genome shotgun (WGS) entry which is preliminary data.</text>
</comment>
<evidence type="ECO:0000313" key="4">
    <source>
        <dbReference type="Proteomes" id="UP000777784"/>
    </source>
</evidence>
<evidence type="ECO:0000313" key="3">
    <source>
        <dbReference type="EMBL" id="MBU2690556.1"/>
    </source>
</evidence>
<gene>
    <name evidence="3" type="ORF">KJ970_06470</name>
</gene>
<keyword evidence="2" id="KW-0812">Transmembrane</keyword>
<keyword evidence="2" id="KW-0472">Membrane</keyword>
<organism evidence="3 4">
    <name type="scientific">Eiseniibacteriota bacterium</name>
    <dbReference type="NCBI Taxonomy" id="2212470"/>
    <lineage>
        <taxon>Bacteria</taxon>
        <taxon>Candidatus Eiseniibacteriota</taxon>
    </lineage>
</organism>
<dbReference type="Proteomes" id="UP000777784">
    <property type="component" value="Unassembled WGS sequence"/>
</dbReference>
<evidence type="ECO:0000256" key="2">
    <source>
        <dbReference type="SAM" id="Phobius"/>
    </source>
</evidence>
<accession>A0A948RV53</accession>
<evidence type="ECO:0000256" key="1">
    <source>
        <dbReference type="SAM" id="MobiDB-lite"/>
    </source>
</evidence>
<dbReference type="PROSITE" id="PS51257">
    <property type="entry name" value="PROKAR_LIPOPROTEIN"/>
    <property type="match status" value="1"/>
</dbReference>
<dbReference type="AlphaFoldDB" id="A0A948RV53"/>
<name>A0A948RV53_UNCEI</name>